<dbReference type="SUPFAM" id="SSF56784">
    <property type="entry name" value="HAD-like"/>
    <property type="match status" value="1"/>
</dbReference>
<reference evidence="1" key="1">
    <citation type="submission" date="2018-05" db="EMBL/GenBank/DDBJ databases">
        <authorList>
            <person name="Lanie J.A."/>
            <person name="Ng W.-L."/>
            <person name="Kazmierczak K.M."/>
            <person name="Andrzejewski T.M."/>
            <person name="Davidsen T.M."/>
            <person name="Wayne K.J."/>
            <person name="Tettelin H."/>
            <person name="Glass J.I."/>
            <person name="Rusch D."/>
            <person name="Podicherti R."/>
            <person name="Tsui H.-C.T."/>
            <person name="Winkler M.E."/>
        </authorList>
    </citation>
    <scope>NUCLEOTIDE SEQUENCE</scope>
</reference>
<accession>A0A382LM92</accession>
<dbReference type="AlphaFoldDB" id="A0A382LM92"/>
<dbReference type="EMBL" id="UINC01087122">
    <property type="protein sequence ID" value="SVC36222.1"/>
    <property type="molecule type" value="Genomic_DNA"/>
</dbReference>
<feature type="non-terminal residue" evidence="1">
    <location>
        <position position="111"/>
    </location>
</feature>
<proteinExistence type="predicted"/>
<evidence type="ECO:0000313" key="1">
    <source>
        <dbReference type="EMBL" id="SVC36222.1"/>
    </source>
</evidence>
<dbReference type="InterPro" id="IPR036412">
    <property type="entry name" value="HAD-like_sf"/>
</dbReference>
<organism evidence="1">
    <name type="scientific">marine metagenome</name>
    <dbReference type="NCBI Taxonomy" id="408172"/>
    <lineage>
        <taxon>unclassified sequences</taxon>
        <taxon>metagenomes</taxon>
        <taxon>ecological metagenomes</taxon>
    </lineage>
</organism>
<protein>
    <submittedName>
        <fullName evidence="1">Uncharacterized protein</fullName>
    </submittedName>
</protein>
<name>A0A382LM92_9ZZZZ</name>
<gene>
    <name evidence="1" type="ORF">METZ01_LOCUS289076</name>
</gene>
<sequence length="111" mass="12961">MRLFELSDDRPQVYCDMDGVVADFEGYVKTTFNMDKITTADWEERIPENVFAIIPPKPDAFELWNYIKDYDPIMLTAAPSERKAPAHFARAAEDKTEWMSKYFGLPADRMR</sequence>